<dbReference type="AlphaFoldDB" id="A0A0D8IV27"/>
<proteinExistence type="predicted"/>
<name>A0A0D8IV27_9FIRM</name>
<evidence type="ECO:0008006" key="3">
    <source>
        <dbReference type="Google" id="ProtNLM"/>
    </source>
</evidence>
<comment type="caution">
    <text evidence="1">The sequence shown here is derived from an EMBL/GenBank/DDBJ whole genome shotgun (WGS) entry which is preliminary data.</text>
</comment>
<keyword evidence="2" id="KW-1185">Reference proteome</keyword>
<sequence length="97" mass="11073">MTRDDLLTLLQADLNLLMPDETRLAQLNHLLDSAVQFITREGVVLTSPYSVEDGQLIIMYAAYLFRKRATDEGMPRMLRWTLNNRIFGKKAGTENAT</sequence>
<dbReference type="GeneID" id="42858351"/>
<evidence type="ECO:0000313" key="1">
    <source>
        <dbReference type="EMBL" id="KJF38532.1"/>
    </source>
</evidence>
<dbReference type="EMBL" id="JXXK01000039">
    <property type="protein sequence ID" value="KJF38532.1"/>
    <property type="molecule type" value="Genomic_DNA"/>
</dbReference>
<dbReference type="Proteomes" id="UP000032483">
    <property type="component" value="Unassembled WGS sequence"/>
</dbReference>
<accession>A0A0D8IV27</accession>
<dbReference type="RefSeq" id="WP_050006490.1">
    <property type="nucleotide sequence ID" value="NZ_JXXK01000039.1"/>
</dbReference>
<gene>
    <name evidence="1" type="ORF">TQ39_17575</name>
</gene>
<protein>
    <recommendedName>
        <fullName evidence="3">Phage gp6-like head-tail connector protein</fullName>
    </recommendedName>
</protein>
<organism evidence="1 2">
    <name type="scientific">Ruthenibacterium lactatiformans</name>
    <dbReference type="NCBI Taxonomy" id="1550024"/>
    <lineage>
        <taxon>Bacteria</taxon>
        <taxon>Bacillati</taxon>
        <taxon>Bacillota</taxon>
        <taxon>Clostridia</taxon>
        <taxon>Eubacteriales</taxon>
        <taxon>Oscillospiraceae</taxon>
        <taxon>Ruthenibacterium</taxon>
    </lineage>
</organism>
<evidence type="ECO:0000313" key="2">
    <source>
        <dbReference type="Proteomes" id="UP000032483"/>
    </source>
</evidence>
<reference evidence="1" key="1">
    <citation type="submission" date="2015-02" db="EMBL/GenBank/DDBJ databases">
        <title>A novel member of the family Ruminococcaceae isolated from human feces.</title>
        <authorList>
            <person name="Shkoporov A.N."/>
            <person name="Chaplin A.V."/>
            <person name="Motuzova O.V."/>
            <person name="Kafarskaia L.I."/>
            <person name="Khokhlova E.V."/>
            <person name="Efimov B.A."/>
        </authorList>
    </citation>
    <scope>NUCLEOTIDE SEQUENCE [LARGE SCALE GENOMIC DNA]</scope>
    <source>
        <strain evidence="1">585-1</strain>
    </source>
</reference>